<dbReference type="AlphaFoldDB" id="A0A4U3LXQ6"/>
<dbReference type="Pfam" id="PF00128">
    <property type="entry name" value="Alpha-amylase"/>
    <property type="match status" value="1"/>
</dbReference>
<dbReference type="InterPro" id="IPR006047">
    <property type="entry name" value="GH13_cat_dom"/>
</dbReference>
<dbReference type="SUPFAM" id="SSF51011">
    <property type="entry name" value="Glycosyl hydrolase domain"/>
    <property type="match status" value="1"/>
</dbReference>
<sequence>MTNVDAIDRAATPGRPTLGEESVHPSPVTWRDQFLYFLLPDRFSDGREETRPKYDRTDAHRAPDPVAWADSGSRFQGGTINGITGKLGYLRDLGVTTLWLGPVWRQRPDLETYHGYGIQDFMDVDPRFGSPDDLRALVAKAHDMGMYVLLDVIYNHTGDNWFYDDGGSPVSQLPYRFAPPYPMHGWRSAQGASVPRIAGRGDGVWPEPFQNPEWYTRAGSIGRWDPEPWEDPLHPDVEFRRGDFQTLKDLTLTRDDVLSAVVEVYKHWIAFTDCDGFRIDTVKHVPWEVSKNFCGAIREYAESVGKENFLLLGEVTGGAAMARDYLDVFGRNVDAVLDIGQPAALIAGLVKGFADPQAFFAQYRGHDILGGHRETGRYHVTMFDDHDMVGRERRRFSAGNAGPHSDTQVAHAVGVQLTTLGIPCVYYGTEQAFDGASPAGGDDRYIRESMFGGTFGAFGTQGCHFFDPEHPAYRRIQALAAVRNRPDGVGLALRRGRMYLREISTGGSFRLPATGELTAWSRILHDREVLVALNPTLNPMTALVTVHRPFHPEGSVLSVLYGETPPPSVVHHDGRALVRISLPPAGLAILG</sequence>
<dbReference type="OrthoDB" id="9802433at2"/>
<dbReference type="EMBL" id="SZQA01000049">
    <property type="protein sequence ID" value="TKK81055.1"/>
    <property type="molecule type" value="Genomic_DNA"/>
</dbReference>
<dbReference type="Gene3D" id="3.20.20.80">
    <property type="entry name" value="Glycosidases"/>
    <property type="match status" value="1"/>
</dbReference>
<dbReference type="PANTHER" id="PTHR10357">
    <property type="entry name" value="ALPHA-AMYLASE FAMILY MEMBER"/>
    <property type="match status" value="1"/>
</dbReference>
<dbReference type="CDD" id="cd11352">
    <property type="entry name" value="AmyAc_5"/>
    <property type="match status" value="1"/>
</dbReference>
<reference evidence="3 4" key="1">
    <citation type="submission" date="2019-04" db="EMBL/GenBank/DDBJ databases">
        <title>Herbidospora sp. NEAU-GS14.nov., a novel actinomycete isolated from soil.</title>
        <authorList>
            <person name="Han L."/>
        </authorList>
    </citation>
    <scope>NUCLEOTIDE SEQUENCE [LARGE SCALE GENOMIC DNA]</scope>
    <source>
        <strain evidence="3 4">NEAU-GS14</strain>
    </source>
</reference>
<protein>
    <submittedName>
        <fullName evidence="3">Alpha-amlyase</fullName>
    </submittedName>
</protein>
<dbReference type="GO" id="GO:0005975">
    <property type="term" value="P:carbohydrate metabolic process"/>
    <property type="evidence" value="ECO:0007669"/>
    <property type="project" value="InterPro"/>
</dbReference>
<gene>
    <name evidence="3" type="ORF">FDA94_34260</name>
</gene>
<dbReference type="GO" id="GO:0016829">
    <property type="term" value="F:lyase activity"/>
    <property type="evidence" value="ECO:0007669"/>
    <property type="project" value="UniProtKB-KW"/>
</dbReference>
<organism evidence="3 4">
    <name type="scientific">Herbidospora galbida</name>
    <dbReference type="NCBI Taxonomy" id="2575442"/>
    <lineage>
        <taxon>Bacteria</taxon>
        <taxon>Bacillati</taxon>
        <taxon>Actinomycetota</taxon>
        <taxon>Actinomycetes</taxon>
        <taxon>Streptosporangiales</taxon>
        <taxon>Streptosporangiaceae</taxon>
        <taxon>Herbidospora</taxon>
    </lineage>
</organism>
<proteinExistence type="predicted"/>
<evidence type="ECO:0000259" key="2">
    <source>
        <dbReference type="SMART" id="SM00642"/>
    </source>
</evidence>
<accession>A0A4U3LXQ6</accession>
<comment type="caution">
    <text evidence="3">The sequence shown here is derived from an EMBL/GenBank/DDBJ whole genome shotgun (WGS) entry which is preliminary data.</text>
</comment>
<evidence type="ECO:0000313" key="4">
    <source>
        <dbReference type="Proteomes" id="UP000308705"/>
    </source>
</evidence>
<dbReference type="RefSeq" id="WP_137251208.1">
    <property type="nucleotide sequence ID" value="NZ_SZQA01000049.1"/>
</dbReference>
<dbReference type="SUPFAM" id="SSF51445">
    <property type="entry name" value="(Trans)glycosidases"/>
    <property type="match status" value="1"/>
</dbReference>
<evidence type="ECO:0000256" key="1">
    <source>
        <dbReference type="SAM" id="MobiDB-lite"/>
    </source>
</evidence>
<keyword evidence="4" id="KW-1185">Reference proteome</keyword>
<dbReference type="PANTHER" id="PTHR10357:SF209">
    <property type="entry name" value="PERIPLASMIC ALPHA-AMYLASE"/>
    <property type="match status" value="1"/>
</dbReference>
<dbReference type="Proteomes" id="UP000308705">
    <property type="component" value="Unassembled WGS sequence"/>
</dbReference>
<keyword evidence="3" id="KW-0456">Lyase</keyword>
<name>A0A4U3LXQ6_9ACTN</name>
<feature type="domain" description="Glycosyl hydrolase family 13 catalytic" evidence="2">
    <location>
        <begin position="37"/>
        <end position="483"/>
    </location>
</feature>
<evidence type="ECO:0000313" key="3">
    <source>
        <dbReference type="EMBL" id="TKK81055.1"/>
    </source>
</evidence>
<dbReference type="SMART" id="SM00642">
    <property type="entry name" value="Aamy"/>
    <property type="match status" value="1"/>
</dbReference>
<feature type="region of interest" description="Disordered" evidence="1">
    <location>
        <begin position="1"/>
        <end position="24"/>
    </location>
</feature>
<dbReference type="InterPro" id="IPR017853">
    <property type="entry name" value="GH"/>
</dbReference>